<evidence type="ECO:0000313" key="9">
    <source>
        <dbReference type="EMBL" id="KAF5724785.1"/>
    </source>
</evidence>
<keyword evidence="10" id="KW-1185">Reference proteome</keyword>
<keyword evidence="4 6" id="KW-0479">Metal-binding</keyword>
<evidence type="ECO:0000313" key="10">
    <source>
        <dbReference type="Proteomes" id="UP000544331"/>
    </source>
</evidence>
<sequence>MTSYKTHASDAVNYITSHRTQGILCLVSFVVLINIIQWIRQVFRSDLRRIPGPLPARFTSLYRPLKLYTGNAHEVYHQLHLKYGPIVRTGPNVVSISDPSAIAPIYSIGSKFLKSSFYDVFTPIYKDSPMPSMFSVREPAHHQALRRPVAQKFSMSSIKAMEVFADECCDIFMSSMKELQGTDVDLGEWLQWYAFDVISAITFHRRFGFMEQRKDVELMIGDISSALEIGIMIGQVPSLYPWTTGNNTLAKFLAWQPFVHVPDPCRTVVKFAEHCIEEYDKNPPEQDRPDFLGWLRPENAKGEKMSHRDLVNHLSNNLFAGSDTTAISLRACIYYLIKNPACFAKAQAEVDQADQEGKLSDHISYAECLQLPYLQAVMKEAMRCCPGVSYPLERVVPAGGAQLCGVHIQEGTVVGINPVVIHRDQSIFGPDAEEFNPERWLGSDTENIKNMDRHLMTFGYGSRTCIGKNISIMEMGKLIPAILRNFDLEWASKDREWVIKNYWFARQEGLICRLTWRKGL</sequence>
<dbReference type="GO" id="GO:0004497">
    <property type="term" value="F:monooxygenase activity"/>
    <property type="evidence" value="ECO:0007669"/>
    <property type="project" value="UniProtKB-KW"/>
</dbReference>
<evidence type="ECO:0000256" key="4">
    <source>
        <dbReference type="ARBA" id="ARBA00022723"/>
    </source>
</evidence>
<dbReference type="Pfam" id="PF00067">
    <property type="entry name" value="p450"/>
    <property type="match status" value="1"/>
</dbReference>
<protein>
    <submittedName>
        <fullName evidence="9">Cytochrome p450 oxidoreductase</fullName>
    </submittedName>
</protein>
<name>A0A8H6DPY0_9HYPO</name>
<dbReference type="FunFam" id="1.10.630.10:FF:000050">
    <property type="entry name" value="Cytochrome P450 monooxygenase"/>
    <property type="match status" value="1"/>
</dbReference>
<dbReference type="InterPro" id="IPR001128">
    <property type="entry name" value="Cyt_P450"/>
</dbReference>
<dbReference type="Gene3D" id="1.10.630.10">
    <property type="entry name" value="Cytochrome P450"/>
    <property type="match status" value="1"/>
</dbReference>
<dbReference type="GO" id="GO:0016705">
    <property type="term" value="F:oxidoreductase activity, acting on paired donors, with incorporation or reduction of molecular oxygen"/>
    <property type="evidence" value="ECO:0007669"/>
    <property type="project" value="InterPro"/>
</dbReference>
<dbReference type="InterPro" id="IPR050121">
    <property type="entry name" value="Cytochrome_P450_monoxygenase"/>
</dbReference>
<dbReference type="PANTHER" id="PTHR24305:SF232">
    <property type="entry name" value="P450, PUTATIVE (EUROFUNG)-RELATED"/>
    <property type="match status" value="1"/>
</dbReference>
<evidence type="ECO:0000256" key="2">
    <source>
        <dbReference type="ARBA" id="ARBA00010617"/>
    </source>
</evidence>
<dbReference type="AlphaFoldDB" id="A0A8H6DPY0"/>
<evidence type="ECO:0000256" key="1">
    <source>
        <dbReference type="ARBA" id="ARBA00001971"/>
    </source>
</evidence>
<dbReference type="PROSITE" id="PS00086">
    <property type="entry name" value="CYTOCHROME_P450"/>
    <property type="match status" value="1"/>
</dbReference>
<dbReference type="InterPro" id="IPR002401">
    <property type="entry name" value="Cyt_P450_E_grp-I"/>
</dbReference>
<comment type="caution">
    <text evidence="9">The sequence shown here is derived from an EMBL/GenBank/DDBJ whole genome shotgun (WGS) entry which is preliminary data.</text>
</comment>
<reference evidence="9 10" key="1">
    <citation type="submission" date="2020-05" db="EMBL/GenBank/DDBJ databases">
        <title>Identification and distribution of gene clusters putatively required for synthesis of sphingolipid metabolism inhibitors in phylogenetically diverse species of the filamentous fungus Fusarium.</title>
        <authorList>
            <person name="Kim H.-S."/>
            <person name="Busman M."/>
            <person name="Brown D.W."/>
            <person name="Divon H."/>
            <person name="Uhlig S."/>
            <person name="Proctor R.H."/>
        </authorList>
    </citation>
    <scope>NUCLEOTIDE SEQUENCE [LARGE SCALE GENOMIC DNA]</scope>
    <source>
        <strain evidence="9 10">NRRL 66235</strain>
    </source>
</reference>
<accession>A0A8H6DPY0</accession>
<keyword evidence="8" id="KW-0812">Transmembrane</keyword>
<feature type="transmembrane region" description="Helical" evidence="8">
    <location>
        <begin position="20"/>
        <end position="39"/>
    </location>
</feature>
<organism evidence="9 10">
    <name type="scientific">Fusarium mundagurra</name>
    <dbReference type="NCBI Taxonomy" id="1567541"/>
    <lineage>
        <taxon>Eukaryota</taxon>
        <taxon>Fungi</taxon>
        <taxon>Dikarya</taxon>
        <taxon>Ascomycota</taxon>
        <taxon>Pezizomycotina</taxon>
        <taxon>Sordariomycetes</taxon>
        <taxon>Hypocreomycetidae</taxon>
        <taxon>Hypocreales</taxon>
        <taxon>Nectriaceae</taxon>
        <taxon>Fusarium</taxon>
        <taxon>Fusarium fujikuroi species complex</taxon>
    </lineage>
</organism>
<proteinExistence type="inferred from homology"/>
<keyword evidence="7" id="KW-0560">Oxidoreductase</keyword>
<dbReference type="GO" id="GO:0005506">
    <property type="term" value="F:iron ion binding"/>
    <property type="evidence" value="ECO:0007669"/>
    <property type="project" value="InterPro"/>
</dbReference>
<comment type="cofactor">
    <cofactor evidence="1 6">
        <name>heme</name>
        <dbReference type="ChEBI" id="CHEBI:30413"/>
    </cofactor>
</comment>
<dbReference type="SUPFAM" id="SSF48264">
    <property type="entry name" value="Cytochrome P450"/>
    <property type="match status" value="1"/>
</dbReference>
<evidence type="ECO:0000256" key="7">
    <source>
        <dbReference type="RuleBase" id="RU000461"/>
    </source>
</evidence>
<feature type="binding site" description="axial binding residue" evidence="6">
    <location>
        <position position="465"/>
    </location>
    <ligand>
        <name>heme</name>
        <dbReference type="ChEBI" id="CHEBI:30413"/>
    </ligand>
    <ligandPart>
        <name>Fe</name>
        <dbReference type="ChEBI" id="CHEBI:18248"/>
    </ligandPart>
</feature>
<dbReference type="OrthoDB" id="3934656at2759"/>
<dbReference type="PRINTS" id="PR00463">
    <property type="entry name" value="EP450I"/>
</dbReference>
<dbReference type="PANTHER" id="PTHR24305">
    <property type="entry name" value="CYTOCHROME P450"/>
    <property type="match status" value="1"/>
</dbReference>
<keyword evidence="7" id="KW-0503">Monooxygenase</keyword>
<dbReference type="InterPro" id="IPR017972">
    <property type="entry name" value="Cyt_P450_CS"/>
</dbReference>
<keyword evidence="3 6" id="KW-0349">Heme</keyword>
<dbReference type="GO" id="GO:0020037">
    <property type="term" value="F:heme binding"/>
    <property type="evidence" value="ECO:0007669"/>
    <property type="project" value="InterPro"/>
</dbReference>
<keyword evidence="5 6" id="KW-0408">Iron</keyword>
<keyword evidence="8" id="KW-0472">Membrane</keyword>
<dbReference type="PRINTS" id="PR00385">
    <property type="entry name" value="P450"/>
</dbReference>
<comment type="similarity">
    <text evidence="2 7">Belongs to the cytochrome P450 family.</text>
</comment>
<dbReference type="InterPro" id="IPR036396">
    <property type="entry name" value="Cyt_P450_sf"/>
</dbReference>
<dbReference type="CDD" id="cd11060">
    <property type="entry name" value="CYP57A1-like"/>
    <property type="match status" value="1"/>
</dbReference>
<gene>
    <name evidence="9" type="ORF">FMUND_462</name>
</gene>
<evidence type="ECO:0000256" key="5">
    <source>
        <dbReference type="ARBA" id="ARBA00023004"/>
    </source>
</evidence>
<evidence type="ECO:0000256" key="8">
    <source>
        <dbReference type="SAM" id="Phobius"/>
    </source>
</evidence>
<evidence type="ECO:0000256" key="3">
    <source>
        <dbReference type="ARBA" id="ARBA00022617"/>
    </source>
</evidence>
<dbReference type="Proteomes" id="UP000544331">
    <property type="component" value="Unassembled WGS sequence"/>
</dbReference>
<evidence type="ECO:0000256" key="6">
    <source>
        <dbReference type="PIRSR" id="PIRSR602401-1"/>
    </source>
</evidence>
<keyword evidence="8" id="KW-1133">Transmembrane helix</keyword>
<dbReference type="EMBL" id="JAAOAN010000025">
    <property type="protein sequence ID" value="KAF5724785.1"/>
    <property type="molecule type" value="Genomic_DNA"/>
</dbReference>